<dbReference type="EMBL" id="CP017634">
    <property type="protein sequence ID" value="ATW24827.1"/>
    <property type="molecule type" value="Genomic_DNA"/>
</dbReference>
<feature type="domain" description="Guanylate kinase-like" evidence="12">
    <location>
        <begin position="15"/>
        <end position="193"/>
    </location>
</feature>
<evidence type="ECO:0000256" key="7">
    <source>
        <dbReference type="ARBA" id="ARBA00022777"/>
    </source>
</evidence>
<dbReference type="InterPro" id="IPR020590">
    <property type="entry name" value="Guanylate_kinase_CS"/>
</dbReference>
<proteinExistence type="inferred from homology"/>
<dbReference type="SUPFAM" id="SSF52540">
    <property type="entry name" value="P-loop containing nucleoside triphosphate hydrolases"/>
    <property type="match status" value="1"/>
</dbReference>
<dbReference type="EC" id="2.7.4.8" evidence="3 11"/>
<keyword evidence="6 11" id="KW-0547">Nucleotide-binding</keyword>
<accession>A0A3G1KQX0</accession>
<evidence type="ECO:0000313" key="14">
    <source>
        <dbReference type="Proteomes" id="UP000323521"/>
    </source>
</evidence>
<evidence type="ECO:0000256" key="9">
    <source>
        <dbReference type="ARBA" id="ARBA00030128"/>
    </source>
</evidence>
<organism evidence="13 14">
    <name type="scientific">Formimonas warabiya</name>
    <dbReference type="NCBI Taxonomy" id="1761012"/>
    <lineage>
        <taxon>Bacteria</taxon>
        <taxon>Bacillati</taxon>
        <taxon>Bacillota</taxon>
        <taxon>Clostridia</taxon>
        <taxon>Eubacteriales</taxon>
        <taxon>Peptococcaceae</taxon>
        <taxon>Candidatus Formimonas</taxon>
    </lineage>
</organism>
<dbReference type="Gene3D" id="3.30.63.10">
    <property type="entry name" value="Guanylate Kinase phosphate binding domain"/>
    <property type="match status" value="1"/>
</dbReference>
<dbReference type="HAMAP" id="MF_00328">
    <property type="entry name" value="Guanylate_kinase"/>
    <property type="match status" value="1"/>
</dbReference>
<keyword evidence="5 11" id="KW-0808">Transferase</keyword>
<dbReference type="PROSITE" id="PS00856">
    <property type="entry name" value="GUANYLATE_KINASE_1"/>
    <property type="match status" value="1"/>
</dbReference>
<dbReference type="InterPro" id="IPR027417">
    <property type="entry name" value="P-loop_NTPase"/>
</dbReference>
<protein>
    <recommendedName>
        <fullName evidence="4 11">Guanylate kinase</fullName>
        <ecNumber evidence="3 11">2.7.4.8</ecNumber>
    </recommendedName>
    <alternativeName>
        <fullName evidence="9 11">GMP kinase</fullName>
    </alternativeName>
</protein>
<evidence type="ECO:0000256" key="6">
    <source>
        <dbReference type="ARBA" id="ARBA00022741"/>
    </source>
</evidence>
<dbReference type="Gene3D" id="3.40.50.300">
    <property type="entry name" value="P-loop containing nucleotide triphosphate hydrolases"/>
    <property type="match status" value="1"/>
</dbReference>
<evidence type="ECO:0000256" key="8">
    <source>
        <dbReference type="ARBA" id="ARBA00022840"/>
    </source>
</evidence>
<dbReference type="RefSeq" id="WP_148134051.1">
    <property type="nucleotide sequence ID" value="NZ_CP017634.1"/>
</dbReference>
<keyword evidence="8 11" id="KW-0067">ATP-binding</keyword>
<name>A0A3G1KQX0_FORW1</name>
<dbReference type="PANTHER" id="PTHR23117:SF13">
    <property type="entry name" value="GUANYLATE KINASE"/>
    <property type="match status" value="1"/>
</dbReference>
<dbReference type="Pfam" id="PF00625">
    <property type="entry name" value="Guanylate_kin"/>
    <property type="match status" value="1"/>
</dbReference>
<evidence type="ECO:0000256" key="2">
    <source>
        <dbReference type="ARBA" id="ARBA00005790"/>
    </source>
</evidence>
<reference evidence="13 14" key="1">
    <citation type="submission" date="2016-10" db="EMBL/GenBank/DDBJ databases">
        <title>Complete Genome Sequence of Peptococcaceae strain DCMF.</title>
        <authorList>
            <person name="Edwards R.J."/>
            <person name="Holland S.I."/>
            <person name="Deshpande N.P."/>
            <person name="Wong Y.K."/>
            <person name="Ertan H."/>
            <person name="Manefield M."/>
            <person name="Russell T.L."/>
            <person name="Lee M.J."/>
        </authorList>
    </citation>
    <scope>NUCLEOTIDE SEQUENCE [LARGE SCALE GENOMIC DNA]</scope>
    <source>
        <strain evidence="13 14">DCMF</strain>
    </source>
</reference>
<dbReference type="AlphaFoldDB" id="A0A3G1KQX0"/>
<comment type="subcellular location">
    <subcellularLocation>
        <location evidence="11">Cytoplasm</location>
    </subcellularLocation>
</comment>
<keyword evidence="14" id="KW-1185">Reference proteome</keyword>
<keyword evidence="11" id="KW-0963">Cytoplasm</keyword>
<dbReference type="InterPro" id="IPR008145">
    <property type="entry name" value="GK/Ca_channel_bsu"/>
</dbReference>
<evidence type="ECO:0000313" key="13">
    <source>
        <dbReference type="EMBL" id="ATW24827.1"/>
    </source>
</evidence>
<dbReference type="InterPro" id="IPR008144">
    <property type="entry name" value="Guanylate_kin-like_dom"/>
</dbReference>
<evidence type="ECO:0000256" key="5">
    <source>
        <dbReference type="ARBA" id="ARBA00022679"/>
    </source>
</evidence>
<dbReference type="Proteomes" id="UP000323521">
    <property type="component" value="Chromosome"/>
</dbReference>
<comment type="similarity">
    <text evidence="2 11">Belongs to the guanylate kinase family.</text>
</comment>
<dbReference type="PROSITE" id="PS50052">
    <property type="entry name" value="GUANYLATE_KINASE_2"/>
    <property type="match status" value="1"/>
</dbReference>
<dbReference type="GO" id="GO:0005829">
    <property type="term" value="C:cytosol"/>
    <property type="evidence" value="ECO:0007669"/>
    <property type="project" value="TreeGrafter"/>
</dbReference>
<gene>
    <name evidence="11" type="primary">gmk</name>
    <name evidence="13" type="ORF">DCMF_08610</name>
</gene>
<dbReference type="OrthoDB" id="9808150at2"/>
<dbReference type="InterPro" id="IPR017665">
    <property type="entry name" value="Guanylate_kinase"/>
</dbReference>
<evidence type="ECO:0000259" key="12">
    <source>
        <dbReference type="PROSITE" id="PS50052"/>
    </source>
</evidence>
<evidence type="ECO:0000256" key="11">
    <source>
        <dbReference type="HAMAP-Rule" id="MF_00328"/>
    </source>
</evidence>
<keyword evidence="7 11" id="KW-0418">Kinase</keyword>
<feature type="binding site" evidence="11">
    <location>
        <begin position="22"/>
        <end position="29"/>
    </location>
    <ligand>
        <name>ATP</name>
        <dbReference type="ChEBI" id="CHEBI:30616"/>
    </ligand>
</feature>
<dbReference type="FunFam" id="3.30.63.10:FF:000002">
    <property type="entry name" value="Guanylate kinase 1"/>
    <property type="match status" value="1"/>
</dbReference>
<dbReference type="SMART" id="SM00072">
    <property type="entry name" value="GuKc"/>
    <property type="match status" value="1"/>
</dbReference>
<dbReference type="NCBIfam" id="TIGR03263">
    <property type="entry name" value="guanyl_kin"/>
    <property type="match status" value="1"/>
</dbReference>
<sequence>MKNRGIKVLPLNGRGLLVVLSGPSGVGKGTVCSFLRSEFPKLNYSISATTRKCRPGEIDGVNYYFLSREEFLARREIGEFLEWAEVYGNFYGTPRSAVEKSLSEGKDVILEIDIQGALKVKEIFPEGVFIFLLPPSKEELERRIKGRAADSAETIRRRLACVDEELASIASYQYVVVNSRIEEAAAQIMAIITAEKCRVSRNITCLNHKGGNIFD</sequence>
<evidence type="ECO:0000256" key="4">
    <source>
        <dbReference type="ARBA" id="ARBA00016296"/>
    </source>
</evidence>
<evidence type="ECO:0000256" key="1">
    <source>
        <dbReference type="ARBA" id="ARBA00003531"/>
    </source>
</evidence>
<evidence type="ECO:0000256" key="10">
    <source>
        <dbReference type="ARBA" id="ARBA00048594"/>
    </source>
</evidence>
<dbReference type="CDD" id="cd00071">
    <property type="entry name" value="GMPK"/>
    <property type="match status" value="1"/>
</dbReference>
<comment type="function">
    <text evidence="1 11">Essential for recycling GMP and indirectly, cGMP.</text>
</comment>
<dbReference type="KEGG" id="fwa:DCMF_08610"/>
<dbReference type="GO" id="GO:0005524">
    <property type="term" value="F:ATP binding"/>
    <property type="evidence" value="ECO:0007669"/>
    <property type="project" value="UniProtKB-UniRule"/>
</dbReference>
<comment type="catalytic activity">
    <reaction evidence="10 11">
        <text>GMP + ATP = GDP + ADP</text>
        <dbReference type="Rhea" id="RHEA:20780"/>
        <dbReference type="ChEBI" id="CHEBI:30616"/>
        <dbReference type="ChEBI" id="CHEBI:58115"/>
        <dbReference type="ChEBI" id="CHEBI:58189"/>
        <dbReference type="ChEBI" id="CHEBI:456216"/>
        <dbReference type="EC" id="2.7.4.8"/>
    </reaction>
</comment>
<evidence type="ECO:0000256" key="3">
    <source>
        <dbReference type="ARBA" id="ARBA00012961"/>
    </source>
</evidence>
<dbReference type="PANTHER" id="PTHR23117">
    <property type="entry name" value="GUANYLATE KINASE-RELATED"/>
    <property type="match status" value="1"/>
</dbReference>
<dbReference type="GO" id="GO:0004385">
    <property type="term" value="F:GMP kinase activity"/>
    <property type="evidence" value="ECO:0007669"/>
    <property type="project" value="UniProtKB-UniRule"/>
</dbReference>